<evidence type="ECO:0000313" key="2">
    <source>
        <dbReference type="Proteomes" id="UP001165960"/>
    </source>
</evidence>
<evidence type="ECO:0000313" key="1">
    <source>
        <dbReference type="EMBL" id="KAJ9072432.1"/>
    </source>
</evidence>
<sequence length="412" mass="45635">MKATAITTLALASHGLAFDLGAFIHGIANKFLHPKVDIDTLNAKLHEVPAFNMTEAFVPKNHNYAPNVFDSKLFPAIPDNLDLIDNNDDLNAIYEAEFNIVSTVMNTLVVVDFNRKKILPLDLVDAELPLNPQSFKAVKIRMKKPKVARAELMKFYSASAYCKEANLMNWSCGENCAGVTDGTRVVKYMSNEKEKTAGFVAVNEREKMIIVSYRGSSNLNNWINNAMIILVPFDLAKVTNCTIENRLLVHRGFQIMTRSLLSQTREALEPLLAQYKDYKVAVTGHSAGGAIATLMTAALGGSGLIPFKKMTLVTFGQPRVGDAAFTTYLNSQPLTAARVTNGVDPVNILPTQEMGFHHQHNEFFLTRSNKLDTLRVCDASSHTENPGCARFNILPKRAEGHYEYFGQLNTDC</sequence>
<proteinExistence type="predicted"/>
<comment type="caution">
    <text evidence="1">The sequence shown here is derived from an EMBL/GenBank/DDBJ whole genome shotgun (WGS) entry which is preliminary data.</text>
</comment>
<name>A0ACC2TD22_9FUNG</name>
<dbReference type="EMBL" id="QTSX02003009">
    <property type="protein sequence ID" value="KAJ9072432.1"/>
    <property type="molecule type" value="Genomic_DNA"/>
</dbReference>
<organism evidence="1 2">
    <name type="scientific">Entomophthora muscae</name>
    <dbReference type="NCBI Taxonomy" id="34485"/>
    <lineage>
        <taxon>Eukaryota</taxon>
        <taxon>Fungi</taxon>
        <taxon>Fungi incertae sedis</taxon>
        <taxon>Zoopagomycota</taxon>
        <taxon>Entomophthoromycotina</taxon>
        <taxon>Entomophthoromycetes</taxon>
        <taxon>Entomophthorales</taxon>
        <taxon>Entomophthoraceae</taxon>
        <taxon>Entomophthora</taxon>
    </lineage>
</organism>
<dbReference type="Proteomes" id="UP001165960">
    <property type="component" value="Unassembled WGS sequence"/>
</dbReference>
<keyword evidence="2" id="KW-1185">Reference proteome</keyword>
<accession>A0ACC2TD22</accession>
<protein>
    <submittedName>
        <fullName evidence="1">Uncharacterized protein</fullName>
    </submittedName>
</protein>
<reference evidence="1" key="1">
    <citation type="submission" date="2022-04" db="EMBL/GenBank/DDBJ databases">
        <title>Genome of the entomopathogenic fungus Entomophthora muscae.</title>
        <authorList>
            <person name="Elya C."/>
            <person name="Lovett B.R."/>
            <person name="Lee E."/>
            <person name="Macias A.M."/>
            <person name="Hajek A.E."/>
            <person name="De Bivort B.L."/>
            <person name="Kasson M.T."/>
            <person name="De Fine Licht H.H."/>
            <person name="Stajich J.E."/>
        </authorList>
    </citation>
    <scope>NUCLEOTIDE SEQUENCE</scope>
    <source>
        <strain evidence="1">Berkeley</strain>
    </source>
</reference>
<gene>
    <name evidence="1" type="ORF">DSO57_1027582</name>
</gene>